<feature type="transmembrane region" description="Helical" evidence="6">
    <location>
        <begin position="521"/>
        <end position="540"/>
    </location>
</feature>
<feature type="transmembrane region" description="Helical" evidence="6">
    <location>
        <begin position="19"/>
        <end position="38"/>
    </location>
</feature>
<feature type="domain" description="Major facilitator superfamily (MFS) profile" evidence="7">
    <location>
        <begin position="1"/>
        <end position="211"/>
    </location>
</feature>
<feature type="compositionally biased region" description="Acidic residues" evidence="5">
    <location>
        <begin position="244"/>
        <end position="254"/>
    </location>
</feature>
<dbReference type="PANTHER" id="PTHR21576">
    <property type="entry name" value="UNCHARACTERIZED NODULIN-LIKE PROTEIN"/>
    <property type="match status" value="1"/>
</dbReference>
<feature type="transmembrane region" description="Helical" evidence="6">
    <location>
        <begin position="116"/>
        <end position="139"/>
    </location>
</feature>
<feature type="transmembrane region" description="Helical" evidence="6">
    <location>
        <begin position="422"/>
        <end position="446"/>
    </location>
</feature>
<feature type="transmembrane region" description="Helical" evidence="6">
    <location>
        <begin position="85"/>
        <end position="104"/>
    </location>
</feature>
<evidence type="ECO:0000256" key="4">
    <source>
        <dbReference type="ARBA" id="ARBA00023136"/>
    </source>
</evidence>
<gene>
    <name evidence="8" type="ORF">D9613_011325</name>
</gene>
<keyword evidence="2 6" id="KW-0812">Transmembrane</keyword>
<name>A0A8H4QRK7_9AGAR</name>
<dbReference type="InterPro" id="IPR020846">
    <property type="entry name" value="MFS_dom"/>
</dbReference>
<feature type="transmembrane region" description="Helical" evidence="6">
    <location>
        <begin position="318"/>
        <end position="336"/>
    </location>
</feature>
<keyword evidence="4 6" id="KW-0472">Membrane</keyword>
<accession>A0A8H4QRK7</accession>
<dbReference type="Pfam" id="PF07690">
    <property type="entry name" value="MFS_1"/>
    <property type="match status" value="1"/>
</dbReference>
<feature type="transmembrane region" description="Helical" evidence="6">
    <location>
        <begin position="458"/>
        <end position="477"/>
    </location>
</feature>
<feature type="region of interest" description="Disordered" evidence="5">
    <location>
        <begin position="239"/>
        <end position="260"/>
    </location>
</feature>
<evidence type="ECO:0000256" key="5">
    <source>
        <dbReference type="SAM" id="MobiDB-lite"/>
    </source>
</evidence>
<dbReference type="AlphaFoldDB" id="A0A8H4QRK7"/>
<dbReference type="GO" id="GO:0022857">
    <property type="term" value="F:transmembrane transporter activity"/>
    <property type="evidence" value="ECO:0007669"/>
    <property type="project" value="InterPro"/>
</dbReference>
<feature type="transmembrane region" description="Helical" evidence="6">
    <location>
        <begin position="364"/>
        <end position="385"/>
    </location>
</feature>
<dbReference type="EMBL" id="JAACJL010000032">
    <property type="protein sequence ID" value="KAF4615934.1"/>
    <property type="molecule type" value="Genomic_DNA"/>
</dbReference>
<comment type="caution">
    <text evidence="8">The sequence shown here is derived from an EMBL/GenBank/DDBJ whole genome shotgun (WGS) entry which is preliminary data.</text>
</comment>
<evidence type="ECO:0000256" key="2">
    <source>
        <dbReference type="ARBA" id="ARBA00022692"/>
    </source>
</evidence>
<feature type="transmembrane region" description="Helical" evidence="6">
    <location>
        <begin position="187"/>
        <end position="207"/>
    </location>
</feature>
<dbReference type="Gene3D" id="1.20.1250.20">
    <property type="entry name" value="MFS general substrate transporter like domains"/>
    <property type="match status" value="1"/>
</dbReference>
<keyword evidence="9" id="KW-1185">Reference proteome</keyword>
<proteinExistence type="predicted"/>
<dbReference type="InterPro" id="IPR036259">
    <property type="entry name" value="MFS_trans_sf"/>
</dbReference>
<evidence type="ECO:0000256" key="1">
    <source>
        <dbReference type="ARBA" id="ARBA00004141"/>
    </source>
</evidence>
<sequence length="565" mass="60771">MAVGNHSKTIPPLVSAPRITTLIASLLVALSAGTNYVYSAYAPQLGARLGISHTQLNVVGLAGNIGVYTSGPLWGRIVDKRGPRILLASGFVLLLGGYSGMRYLYNTGLPPGVESISFLGLCVLVLFSFMTGTGGNGGLTSAVNSTAKTFPDKARATATGVVISGFGLSAFFFSTISHMFFAGNTSAFFLVLALGTSFPMIMGFFLVRPIPLPEAEGYDEIDNVPDEVAATSALDRDATHTPLLDEDEDANEEEEFRRRHENLNSDSDLENARVEGVELDSSAQRLALRNRSLSRGAAMALDVAPNLHGLKLVLSGDFLLLFTILSIVSGTGLMYINNVGSMSQALYAHQHPVYDEKEAAGWQATQVSTISLMNFSGRIFIGLVSDFAKNKYDIPRSYCLVLVTFMIFASQVLTAVEDRIENLWVASSILGLAYGSAFSLFPNVCLEWFGMPHFSENWGYLSLSPMVAGNIFSVIFGQNLDAHDGSKKALLSAAGSVLGSRSATSLAPQCLQGLECYVDTIYLTIGADFVAIILSVWAGLRDRRKIAIARRAKYVRRPASAWEAT</sequence>
<protein>
    <recommendedName>
        <fullName evidence="7">Major facilitator superfamily (MFS) profile domain-containing protein</fullName>
    </recommendedName>
</protein>
<dbReference type="InterPro" id="IPR011701">
    <property type="entry name" value="MFS"/>
</dbReference>
<evidence type="ECO:0000259" key="7">
    <source>
        <dbReference type="PROSITE" id="PS50850"/>
    </source>
</evidence>
<evidence type="ECO:0000313" key="9">
    <source>
        <dbReference type="Proteomes" id="UP000521872"/>
    </source>
</evidence>
<dbReference type="Proteomes" id="UP000521872">
    <property type="component" value="Unassembled WGS sequence"/>
</dbReference>
<dbReference type="SUPFAM" id="SSF103473">
    <property type="entry name" value="MFS general substrate transporter"/>
    <property type="match status" value="1"/>
</dbReference>
<reference evidence="8 9" key="1">
    <citation type="submission" date="2019-12" db="EMBL/GenBank/DDBJ databases">
        <authorList>
            <person name="Floudas D."/>
            <person name="Bentzer J."/>
            <person name="Ahren D."/>
            <person name="Johansson T."/>
            <person name="Persson P."/>
            <person name="Tunlid A."/>
        </authorList>
    </citation>
    <scope>NUCLEOTIDE SEQUENCE [LARGE SCALE GENOMIC DNA]</scope>
    <source>
        <strain evidence="8 9">CBS 102.39</strain>
    </source>
</reference>
<feature type="transmembrane region" description="Helical" evidence="6">
    <location>
        <begin position="160"/>
        <end position="181"/>
    </location>
</feature>
<evidence type="ECO:0000313" key="8">
    <source>
        <dbReference type="EMBL" id="KAF4615934.1"/>
    </source>
</evidence>
<feature type="transmembrane region" description="Helical" evidence="6">
    <location>
        <begin position="397"/>
        <end position="416"/>
    </location>
</feature>
<dbReference type="PANTHER" id="PTHR21576:SF160">
    <property type="entry name" value="NODULIN-LIKE DOMAIN-CONTAINING PROTEIN"/>
    <property type="match status" value="1"/>
</dbReference>
<keyword evidence="3 6" id="KW-1133">Transmembrane helix</keyword>
<organism evidence="8 9">
    <name type="scientific">Agrocybe pediades</name>
    <dbReference type="NCBI Taxonomy" id="84607"/>
    <lineage>
        <taxon>Eukaryota</taxon>
        <taxon>Fungi</taxon>
        <taxon>Dikarya</taxon>
        <taxon>Basidiomycota</taxon>
        <taxon>Agaricomycotina</taxon>
        <taxon>Agaricomycetes</taxon>
        <taxon>Agaricomycetidae</taxon>
        <taxon>Agaricales</taxon>
        <taxon>Agaricineae</taxon>
        <taxon>Strophariaceae</taxon>
        <taxon>Agrocybe</taxon>
    </lineage>
</organism>
<evidence type="ECO:0000256" key="6">
    <source>
        <dbReference type="SAM" id="Phobius"/>
    </source>
</evidence>
<evidence type="ECO:0000256" key="3">
    <source>
        <dbReference type="ARBA" id="ARBA00022989"/>
    </source>
</evidence>
<comment type="subcellular location">
    <subcellularLocation>
        <location evidence="1">Membrane</location>
        <topology evidence="1">Multi-pass membrane protein</topology>
    </subcellularLocation>
</comment>
<dbReference type="GO" id="GO:0000329">
    <property type="term" value="C:fungal-type vacuole membrane"/>
    <property type="evidence" value="ECO:0007669"/>
    <property type="project" value="TreeGrafter"/>
</dbReference>
<dbReference type="PROSITE" id="PS50850">
    <property type="entry name" value="MFS"/>
    <property type="match status" value="1"/>
</dbReference>